<dbReference type="Proteomes" id="UP000762676">
    <property type="component" value="Unassembled WGS sequence"/>
</dbReference>
<name>A0AAV4HQZ2_9GAST</name>
<dbReference type="AlphaFoldDB" id="A0AAV4HQZ2"/>
<protein>
    <submittedName>
        <fullName evidence="2">Uncharacterized protein</fullName>
    </submittedName>
</protein>
<comment type="caution">
    <text evidence="2">The sequence shown here is derived from an EMBL/GenBank/DDBJ whole genome shotgun (WGS) entry which is preliminary data.</text>
</comment>
<gene>
    <name evidence="2" type="ORF">ElyMa_004517300</name>
</gene>
<evidence type="ECO:0000313" key="2">
    <source>
        <dbReference type="EMBL" id="GFR99015.1"/>
    </source>
</evidence>
<evidence type="ECO:0000313" key="3">
    <source>
        <dbReference type="Proteomes" id="UP000762676"/>
    </source>
</evidence>
<organism evidence="2 3">
    <name type="scientific">Elysia marginata</name>
    <dbReference type="NCBI Taxonomy" id="1093978"/>
    <lineage>
        <taxon>Eukaryota</taxon>
        <taxon>Metazoa</taxon>
        <taxon>Spiralia</taxon>
        <taxon>Lophotrochozoa</taxon>
        <taxon>Mollusca</taxon>
        <taxon>Gastropoda</taxon>
        <taxon>Heterobranchia</taxon>
        <taxon>Euthyneura</taxon>
        <taxon>Panpulmonata</taxon>
        <taxon>Sacoglossa</taxon>
        <taxon>Placobranchoidea</taxon>
        <taxon>Plakobranchidae</taxon>
        <taxon>Elysia</taxon>
    </lineage>
</organism>
<sequence>MFFSVSRFKKLDKRRRKEAAIEVKDDLAQSQTEDELLSVAREKIAAFCGKISEIGTEIPRQRAEKTGDPETVERGVRREEEE</sequence>
<proteinExistence type="predicted"/>
<evidence type="ECO:0000256" key="1">
    <source>
        <dbReference type="SAM" id="MobiDB-lite"/>
    </source>
</evidence>
<accession>A0AAV4HQZ2</accession>
<dbReference type="EMBL" id="BMAT01009118">
    <property type="protein sequence ID" value="GFR99015.1"/>
    <property type="molecule type" value="Genomic_DNA"/>
</dbReference>
<feature type="region of interest" description="Disordered" evidence="1">
    <location>
        <begin position="59"/>
        <end position="82"/>
    </location>
</feature>
<reference evidence="2 3" key="1">
    <citation type="journal article" date="2021" name="Elife">
        <title>Chloroplast acquisition without the gene transfer in kleptoplastic sea slugs, Plakobranchus ocellatus.</title>
        <authorList>
            <person name="Maeda T."/>
            <person name="Takahashi S."/>
            <person name="Yoshida T."/>
            <person name="Shimamura S."/>
            <person name="Takaki Y."/>
            <person name="Nagai Y."/>
            <person name="Toyoda A."/>
            <person name="Suzuki Y."/>
            <person name="Arimoto A."/>
            <person name="Ishii H."/>
            <person name="Satoh N."/>
            <person name="Nishiyama T."/>
            <person name="Hasebe M."/>
            <person name="Maruyama T."/>
            <person name="Minagawa J."/>
            <person name="Obokata J."/>
            <person name="Shigenobu S."/>
        </authorList>
    </citation>
    <scope>NUCLEOTIDE SEQUENCE [LARGE SCALE GENOMIC DNA]</scope>
</reference>
<keyword evidence="3" id="KW-1185">Reference proteome</keyword>